<dbReference type="InParanoid" id="A0A2K1YU04"/>
<dbReference type="Pfam" id="PF00583">
    <property type="entry name" value="Acetyltransf_1"/>
    <property type="match status" value="1"/>
</dbReference>
<dbReference type="InterPro" id="IPR016181">
    <property type="entry name" value="Acyl_CoA_acyltransferase"/>
</dbReference>
<dbReference type="PANTHER" id="PTHR47370">
    <property type="entry name" value="ACYL-COA N-ACYLTRANSFERASES (NAT) SUPERFAMILY PROTEIN"/>
    <property type="match status" value="1"/>
</dbReference>
<dbReference type="PROSITE" id="PS51186">
    <property type="entry name" value="GNAT"/>
    <property type="match status" value="1"/>
</dbReference>
<dbReference type="AlphaFoldDB" id="A0A2K1YU04"/>
<evidence type="ECO:0000259" key="1">
    <source>
        <dbReference type="PROSITE" id="PS51186"/>
    </source>
</evidence>
<protein>
    <recommendedName>
        <fullName evidence="1">N-acetyltransferase domain-containing protein</fullName>
    </recommendedName>
</protein>
<keyword evidence="3" id="KW-1185">Reference proteome</keyword>
<organism evidence="2 3">
    <name type="scientific">Populus trichocarpa</name>
    <name type="common">Western balsam poplar</name>
    <name type="synonym">Populus balsamifera subsp. trichocarpa</name>
    <dbReference type="NCBI Taxonomy" id="3694"/>
    <lineage>
        <taxon>Eukaryota</taxon>
        <taxon>Viridiplantae</taxon>
        <taxon>Streptophyta</taxon>
        <taxon>Embryophyta</taxon>
        <taxon>Tracheophyta</taxon>
        <taxon>Spermatophyta</taxon>
        <taxon>Magnoliopsida</taxon>
        <taxon>eudicotyledons</taxon>
        <taxon>Gunneridae</taxon>
        <taxon>Pentapetalae</taxon>
        <taxon>rosids</taxon>
        <taxon>fabids</taxon>
        <taxon>Malpighiales</taxon>
        <taxon>Salicaceae</taxon>
        <taxon>Saliceae</taxon>
        <taxon>Populus</taxon>
    </lineage>
</organism>
<sequence>MLGLGIPVSSLRSLEFRIPLNSASVICCWIFFQFFFLVTKDGRGYFLSCYISPPFCFPVVIVLCRCCCLGSFLYQPLFLGSLNWQALIVFICCDEICNGRFFNFQSNSDQKCNKGIKMKV</sequence>
<dbReference type="InterPro" id="IPR000182">
    <property type="entry name" value="GNAT_dom"/>
</dbReference>
<dbReference type="InterPro" id="IPR052810">
    <property type="entry name" value="Plant_NAT"/>
</dbReference>
<dbReference type="PANTHER" id="PTHR47370:SF4">
    <property type="entry name" value="N-ACETYLTRANSFERASE HLS1-LIKE-RELATED"/>
    <property type="match status" value="1"/>
</dbReference>
<evidence type="ECO:0000313" key="3">
    <source>
        <dbReference type="Proteomes" id="UP000006729"/>
    </source>
</evidence>
<dbReference type="Proteomes" id="UP000006729">
    <property type="component" value="Chromosome 10"/>
</dbReference>
<name>A0A2K1YU04_POPTR</name>
<gene>
    <name evidence="2" type="ORF">POPTR_010G142250v4</name>
</gene>
<dbReference type="CDD" id="cd04301">
    <property type="entry name" value="NAT_SF"/>
    <property type="match status" value="1"/>
</dbReference>
<dbReference type="STRING" id="3694.A0A2K1YU04"/>
<reference evidence="2 3" key="1">
    <citation type="journal article" date="2006" name="Science">
        <title>The genome of black cottonwood, Populus trichocarpa (Torr. &amp; Gray).</title>
        <authorList>
            <person name="Tuskan G.A."/>
            <person name="Difazio S."/>
            <person name="Jansson S."/>
            <person name="Bohlmann J."/>
            <person name="Grigoriev I."/>
            <person name="Hellsten U."/>
            <person name="Putnam N."/>
            <person name="Ralph S."/>
            <person name="Rombauts S."/>
            <person name="Salamov A."/>
            <person name="Schein J."/>
            <person name="Sterck L."/>
            <person name="Aerts A."/>
            <person name="Bhalerao R.R."/>
            <person name="Bhalerao R.P."/>
            <person name="Blaudez D."/>
            <person name="Boerjan W."/>
            <person name="Brun A."/>
            <person name="Brunner A."/>
            <person name="Busov V."/>
            <person name="Campbell M."/>
            <person name="Carlson J."/>
            <person name="Chalot M."/>
            <person name="Chapman J."/>
            <person name="Chen G.L."/>
            <person name="Cooper D."/>
            <person name="Coutinho P.M."/>
            <person name="Couturier J."/>
            <person name="Covert S."/>
            <person name="Cronk Q."/>
            <person name="Cunningham R."/>
            <person name="Davis J."/>
            <person name="Degroeve S."/>
            <person name="Dejardin A."/>
            <person name="Depamphilis C."/>
            <person name="Detter J."/>
            <person name="Dirks B."/>
            <person name="Dubchak I."/>
            <person name="Duplessis S."/>
            <person name="Ehlting J."/>
            <person name="Ellis B."/>
            <person name="Gendler K."/>
            <person name="Goodstein D."/>
            <person name="Gribskov M."/>
            <person name="Grimwood J."/>
            <person name="Groover A."/>
            <person name="Gunter L."/>
            <person name="Hamberger B."/>
            <person name="Heinze B."/>
            <person name="Helariutta Y."/>
            <person name="Henrissat B."/>
            <person name="Holligan D."/>
            <person name="Holt R."/>
            <person name="Huang W."/>
            <person name="Islam-Faridi N."/>
            <person name="Jones S."/>
            <person name="Jones-Rhoades M."/>
            <person name="Jorgensen R."/>
            <person name="Joshi C."/>
            <person name="Kangasjarvi J."/>
            <person name="Karlsson J."/>
            <person name="Kelleher C."/>
            <person name="Kirkpatrick R."/>
            <person name="Kirst M."/>
            <person name="Kohler A."/>
            <person name="Kalluri U."/>
            <person name="Larimer F."/>
            <person name="Leebens-Mack J."/>
            <person name="Leple J.C."/>
            <person name="Locascio P."/>
            <person name="Lou Y."/>
            <person name="Lucas S."/>
            <person name="Martin F."/>
            <person name="Montanini B."/>
            <person name="Napoli C."/>
            <person name="Nelson D.R."/>
            <person name="Nelson C."/>
            <person name="Nieminen K."/>
            <person name="Nilsson O."/>
            <person name="Pereda V."/>
            <person name="Peter G."/>
            <person name="Philippe R."/>
            <person name="Pilate G."/>
            <person name="Poliakov A."/>
            <person name="Razumovskaya J."/>
            <person name="Richardson P."/>
            <person name="Rinaldi C."/>
            <person name="Ritland K."/>
            <person name="Rouze P."/>
            <person name="Ryaboy D."/>
            <person name="Schmutz J."/>
            <person name="Schrader J."/>
            <person name="Segerman B."/>
            <person name="Shin H."/>
            <person name="Siddiqui A."/>
            <person name="Sterky F."/>
            <person name="Terry A."/>
            <person name="Tsai C.J."/>
            <person name="Uberbacher E."/>
            <person name="Unneberg P."/>
            <person name="Vahala J."/>
            <person name="Wall K."/>
            <person name="Wessler S."/>
            <person name="Yang G."/>
            <person name="Yin T."/>
            <person name="Douglas C."/>
            <person name="Marra M."/>
            <person name="Sandberg G."/>
            <person name="Van de Peer Y."/>
            <person name="Rokhsar D."/>
        </authorList>
    </citation>
    <scope>NUCLEOTIDE SEQUENCE [LARGE SCALE GENOMIC DNA]</scope>
    <source>
        <strain evidence="3">cv. Nisqually</strain>
    </source>
</reference>
<dbReference type="GO" id="GO:0016747">
    <property type="term" value="F:acyltransferase activity, transferring groups other than amino-acyl groups"/>
    <property type="evidence" value="ECO:0007669"/>
    <property type="project" value="InterPro"/>
</dbReference>
<proteinExistence type="predicted"/>
<dbReference type="EMBL" id="CM009299">
    <property type="protein sequence ID" value="PNT16514.2"/>
    <property type="molecule type" value="Genomic_DNA"/>
</dbReference>
<accession>A0A2K1YU04</accession>
<dbReference type="GO" id="GO:0009734">
    <property type="term" value="P:auxin-activated signaling pathway"/>
    <property type="evidence" value="ECO:0000318"/>
    <property type="project" value="GO_Central"/>
</dbReference>
<dbReference type="Gene3D" id="3.40.630.30">
    <property type="match status" value="1"/>
</dbReference>
<evidence type="ECO:0000313" key="2">
    <source>
        <dbReference type="EMBL" id="PNT16514.2"/>
    </source>
</evidence>
<comment type="caution">
    <text evidence="2">The sequence shown here is derived from an EMBL/GenBank/DDBJ whole genome shotgun (WGS) entry which is preliminary data.</text>
</comment>
<dbReference type="SUPFAM" id="SSF55729">
    <property type="entry name" value="Acyl-CoA N-acyltransferases (Nat)"/>
    <property type="match status" value="1"/>
</dbReference>